<feature type="binding site" evidence="8">
    <location>
        <position position="26"/>
    </location>
    <ligand>
        <name>3-phosphoshikimate</name>
        <dbReference type="ChEBI" id="CHEBI:145989"/>
    </ligand>
</feature>
<dbReference type="Pfam" id="PF00275">
    <property type="entry name" value="EPSP_synthase"/>
    <property type="match status" value="1"/>
</dbReference>
<dbReference type="PROSITE" id="PS00104">
    <property type="entry name" value="EPSP_SYNTHASE_1"/>
    <property type="match status" value="1"/>
</dbReference>
<dbReference type="CDD" id="cd01556">
    <property type="entry name" value="EPSP_synthase"/>
    <property type="match status" value="1"/>
</dbReference>
<dbReference type="Gene3D" id="3.65.10.10">
    <property type="entry name" value="Enolpyruvate transferase domain"/>
    <property type="match status" value="2"/>
</dbReference>
<evidence type="ECO:0000256" key="4">
    <source>
        <dbReference type="ARBA" id="ARBA00022605"/>
    </source>
</evidence>
<accession>A0A6S6T6Z9</accession>
<feature type="active site" description="Proton acceptor" evidence="8">
    <location>
        <position position="315"/>
    </location>
</feature>
<dbReference type="InterPro" id="IPR006264">
    <property type="entry name" value="EPSP_synthase"/>
</dbReference>
<dbReference type="HAMAP" id="MF_00210">
    <property type="entry name" value="EPSP_synth"/>
    <property type="match status" value="1"/>
</dbReference>
<dbReference type="GO" id="GO:0005737">
    <property type="term" value="C:cytoplasm"/>
    <property type="evidence" value="ECO:0007669"/>
    <property type="project" value="UniProtKB-SubCell"/>
</dbReference>
<comment type="caution">
    <text evidence="8">Lacks conserved residue(s) required for the propagation of feature annotation.</text>
</comment>
<protein>
    <recommendedName>
        <fullName evidence="8">3-phosphoshikimate 1-carboxyvinyltransferase</fullName>
        <ecNumber evidence="8">2.5.1.19</ecNumber>
    </recommendedName>
    <alternativeName>
        <fullName evidence="8">5-enolpyruvylshikimate-3-phosphate synthase</fullName>
        <shortName evidence="8">EPSP synthase</shortName>
        <shortName evidence="8">EPSPS</shortName>
    </alternativeName>
</protein>
<sequence>MLSINKASSFDIEINDIASDKSISHRCAIFSLLSDEPSVIRNFLRGEDTMNSLKIAGAVGAKTHDDGDTITITPPKSIKSPLVPLDCGNAGTGIRLYMGLFAGIKGEQFVLYGDESLSVRPMNRISKPLESIGAEVRGRDNGNLSPLIIFGKELESFEYESKVASAQVKSAMILAGLHAKSKSIYSCKKKSRDHSERMLLGMGADIECDTSNGDKIEINPMKTPLKGLDISVPGDPSSGFFFAVAAAMIPGSCVVLKNMLLNPTRIEAYNVLSQMGAKVEFIQKSEKYESIGDIKVSYNELNAVTVDSNIASLIDELPALAIAMAEAKGTSKVRNAKELRAKESDRISSVVQSLKSCDIEVVEHEDGYEIVGSKLKGARIKNYDDHRIAMSFAIAGLVCGDMEVEGEEYILTSFPNFVDILSRIGDVRNAD</sequence>
<comment type="subcellular location">
    <subcellularLocation>
        <location evidence="8">Cytoplasm</location>
    </subcellularLocation>
</comment>
<evidence type="ECO:0000313" key="10">
    <source>
        <dbReference type="EMBL" id="CAA6810983.1"/>
    </source>
</evidence>
<dbReference type="FunFam" id="3.65.10.10:FF:000005">
    <property type="entry name" value="3-phosphoshikimate 1-carboxyvinyltransferase"/>
    <property type="match status" value="1"/>
</dbReference>
<organism evidence="10">
    <name type="scientific">uncultured Campylobacterales bacterium</name>
    <dbReference type="NCBI Taxonomy" id="352960"/>
    <lineage>
        <taxon>Bacteria</taxon>
        <taxon>Pseudomonadati</taxon>
        <taxon>Campylobacterota</taxon>
        <taxon>Epsilonproteobacteria</taxon>
        <taxon>Campylobacterales</taxon>
        <taxon>environmental samples</taxon>
    </lineage>
</organism>
<feature type="binding site" evidence="8">
    <location>
        <position position="342"/>
    </location>
    <ligand>
        <name>3-phosphoshikimate</name>
        <dbReference type="ChEBI" id="CHEBI:145989"/>
    </ligand>
</feature>
<dbReference type="UniPathway" id="UPA00053">
    <property type="reaction ID" value="UER00089"/>
</dbReference>
<name>A0A6S6T6Z9_9BACT</name>
<keyword evidence="3 8" id="KW-0963">Cytoplasm</keyword>
<evidence type="ECO:0000256" key="3">
    <source>
        <dbReference type="ARBA" id="ARBA00022490"/>
    </source>
</evidence>
<dbReference type="InterPro" id="IPR023193">
    <property type="entry name" value="EPSP_synthase_CS"/>
</dbReference>
<dbReference type="GO" id="GO:0008652">
    <property type="term" value="P:amino acid biosynthetic process"/>
    <property type="evidence" value="ECO:0007669"/>
    <property type="project" value="UniProtKB-KW"/>
</dbReference>
<dbReference type="PANTHER" id="PTHR21090:SF5">
    <property type="entry name" value="PENTAFUNCTIONAL AROM POLYPEPTIDE"/>
    <property type="match status" value="1"/>
</dbReference>
<evidence type="ECO:0000259" key="9">
    <source>
        <dbReference type="Pfam" id="PF00275"/>
    </source>
</evidence>
<feature type="binding site" evidence="8">
    <location>
        <position position="21"/>
    </location>
    <ligand>
        <name>3-phosphoshikimate</name>
        <dbReference type="ChEBI" id="CHEBI:145989"/>
    </ligand>
</feature>
<dbReference type="AlphaFoldDB" id="A0A6S6T6Z9"/>
<dbReference type="InterPro" id="IPR036968">
    <property type="entry name" value="Enolpyruvate_Tfrase_sf"/>
</dbReference>
<evidence type="ECO:0000256" key="6">
    <source>
        <dbReference type="ARBA" id="ARBA00023141"/>
    </source>
</evidence>
<feature type="binding site" evidence="8">
    <location>
        <position position="120"/>
    </location>
    <ligand>
        <name>phosphoenolpyruvate</name>
        <dbReference type="ChEBI" id="CHEBI:58702"/>
    </ligand>
</feature>
<dbReference type="EC" id="2.5.1.19" evidence="8"/>
<dbReference type="GO" id="GO:0009423">
    <property type="term" value="P:chorismate biosynthetic process"/>
    <property type="evidence" value="ECO:0007669"/>
    <property type="project" value="UniProtKB-UniRule"/>
</dbReference>
<feature type="binding site" evidence="8">
    <location>
        <position position="167"/>
    </location>
    <ligand>
        <name>3-phosphoshikimate</name>
        <dbReference type="ChEBI" id="CHEBI:145989"/>
    </ligand>
</feature>
<feature type="binding site" evidence="8">
    <location>
        <position position="167"/>
    </location>
    <ligand>
        <name>phosphoenolpyruvate</name>
        <dbReference type="ChEBI" id="CHEBI:58702"/>
    </ligand>
</feature>
<dbReference type="GO" id="GO:0009073">
    <property type="term" value="P:aromatic amino acid family biosynthetic process"/>
    <property type="evidence" value="ECO:0007669"/>
    <property type="project" value="UniProtKB-KW"/>
</dbReference>
<keyword evidence="6 8" id="KW-0057">Aromatic amino acid biosynthesis</keyword>
<dbReference type="PIRSF" id="PIRSF000505">
    <property type="entry name" value="EPSPS"/>
    <property type="match status" value="1"/>
</dbReference>
<evidence type="ECO:0000256" key="7">
    <source>
        <dbReference type="ARBA" id="ARBA00044633"/>
    </source>
</evidence>
<gene>
    <name evidence="8" type="primary">aroA</name>
    <name evidence="10" type="ORF">HELGO_WM20350</name>
</gene>
<feature type="binding site" evidence="8">
    <location>
        <position position="22"/>
    </location>
    <ligand>
        <name>3-phosphoshikimate</name>
        <dbReference type="ChEBI" id="CHEBI:145989"/>
    </ligand>
</feature>
<evidence type="ECO:0000256" key="1">
    <source>
        <dbReference type="ARBA" id="ARBA00004811"/>
    </source>
</evidence>
<dbReference type="InterPro" id="IPR013792">
    <property type="entry name" value="RNA3'P_cycl/enolpyr_Trfase_a/b"/>
</dbReference>
<evidence type="ECO:0000256" key="2">
    <source>
        <dbReference type="ARBA" id="ARBA00009948"/>
    </source>
</evidence>
<feature type="binding site" evidence="8">
    <location>
        <position position="387"/>
    </location>
    <ligand>
        <name>phosphoenolpyruvate</name>
        <dbReference type="ChEBI" id="CHEBI:58702"/>
    </ligand>
</feature>
<keyword evidence="4 8" id="KW-0028">Amino-acid biosynthesis</keyword>
<evidence type="ECO:0000256" key="8">
    <source>
        <dbReference type="HAMAP-Rule" id="MF_00210"/>
    </source>
</evidence>
<comment type="function">
    <text evidence="8">Catalyzes the transfer of the enolpyruvyl moiety of phosphoenolpyruvate (PEP) to the 5-hydroxyl of shikimate-3-phosphate (S3P) to produce enolpyruvyl shikimate-3-phosphate and inorganic phosphate.</text>
</comment>
<feature type="binding site" evidence="8">
    <location>
        <position position="165"/>
    </location>
    <ligand>
        <name>3-phosphoshikimate</name>
        <dbReference type="ChEBI" id="CHEBI:145989"/>
    </ligand>
</feature>
<comment type="subunit">
    <text evidence="8">Monomer.</text>
</comment>
<dbReference type="PANTHER" id="PTHR21090">
    <property type="entry name" value="AROM/DEHYDROQUINATE SYNTHASE"/>
    <property type="match status" value="1"/>
</dbReference>
<feature type="binding site" evidence="8">
    <location>
        <position position="346"/>
    </location>
    <ligand>
        <name>phosphoenolpyruvate</name>
        <dbReference type="ChEBI" id="CHEBI:58702"/>
    </ligand>
</feature>
<dbReference type="InterPro" id="IPR001986">
    <property type="entry name" value="Enolpyruvate_Tfrase_dom"/>
</dbReference>
<feature type="binding site" evidence="8">
    <location>
        <position position="21"/>
    </location>
    <ligand>
        <name>phosphoenolpyruvate</name>
        <dbReference type="ChEBI" id="CHEBI:58702"/>
    </ligand>
</feature>
<feature type="binding site" evidence="8">
    <location>
        <position position="315"/>
    </location>
    <ligand>
        <name>3-phosphoshikimate</name>
        <dbReference type="ChEBI" id="CHEBI:145989"/>
    </ligand>
</feature>
<dbReference type="EMBL" id="CACVAW010000043">
    <property type="protein sequence ID" value="CAA6810983.1"/>
    <property type="molecule type" value="Genomic_DNA"/>
</dbReference>
<comment type="pathway">
    <text evidence="1 8">Metabolic intermediate biosynthesis; chorismate biosynthesis; chorismate from D-erythrose 4-phosphate and phosphoenolpyruvate: step 6/7.</text>
</comment>
<reference evidence="10" key="1">
    <citation type="submission" date="2020-01" db="EMBL/GenBank/DDBJ databases">
        <authorList>
            <person name="Meier V. D."/>
            <person name="Meier V D."/>
        </authorList>
    </citation>
    <scope>NUCLEOTIDE SEQUENCE</scope>
    <source>
        <strain evidence="10">HLG_WM_MAG_12</strain>
    </source>
</reference>
<dbReference type="GO" id="GO:0003866">
    <property type="term" value="F:3-phosphoshikimate 1-carboxyvinyltransferase activity"/>
    <property type="evidence" value="ECO:0007669"/>
    <property type="project" value="UniProtKB-UniRule"/>
</dbReference>
<comment type="similarity">
    <text evidence="2 8">Belongs to the EPSP synthase family.</text>
</comment>
<keyword evidence="5 8" id="KW-0808">Transferase</keyword>
<proteinExistence type="inferred from homology"/>
<feature type="binding site" evidence="8">
    <location>
        <position position="91"/>
    </location>
    <ligand>
        <name>phosphoenolpyruvate</name>
        <dbReference type="ChEBI" id="CHEBI:58702"/>
    </ligand>
</feature>
<feature type="domain" description="Enolpyruvate transferase" evidence="9">
    <location>
        <begin position="16"/>
        <end position="421"/>
    </location>
</feature>
<evidence type="ECO:0000256" key="5">
    <source>
        <dbReference type="ARBA" id="ARBA00022679"/>
    </source>
</evidence>
<dbReference type="NCBIfam" id="TIGR01356">
    <property type="entry name" value="aroA"/>
    <property type="match status" value="1"/>
</dbReference>
<comment type="catalytic activity">
    <reaction evidence="7">
        <text>3-phosphoshikimate + phosphoenolpyruvate = 5-O-(1-carboxyvinyl)-3-phosphoshikimate + phosphate</text>
        <dbReference type="Rhea" id="RHEA:21256"/>
        <dbReference type="ChEBI" id="CHEBI:43474"/>
        <dbReference type="ChEBI" id="CHEBI:57701"/>
        <dbReference type="ChEBI" id="CHEBI:58702"/>
        <dbReference type="ChEBI" id="CHEBI:145989"/>
        <dbReference type="EC" id="2.5.1.19"/>
    </reaction>
    <physiologicalReaction direction="left-to-right" evidence="7">
        <dbReference type="Rhea" id="RHEA:21257"/>
    </physiologicalReaction>
</comment>
<dbReference type="SUPFAM" id="SSF55205">
    <property type="entry name" value="EPT/RTPC-like"/>
    <property type="match status" value="1"/>
</dbReference>